<evidence type="ECO:0000259" key="2">
    <source>
        <dbReference type="Pfam" id="PF13568"/>
    </source>
</evidence>
<dbReference type="EMBL" id="JBBKXZ010000001">
    <property type="protein sequence ID" value="MFD3393205.1"/>
    <property type="molecule type" value="Genomic_DNA"/>
</dbReference>
<sequence length="233" mass="26534">MRRHKLIFSLLISLIAFNVQAQKKKYVRVFHEFYDEKPLHFGFLFGFGSSNFNLSTRTELPTGTYLYSPRNFGFQIGGLANYAINPHWEVKSGVNIALYDRQLSLDAGTGGGTSAVPEVLTRESTWLEIPALIKYRSIRRKNHRVYMIGGLKFGIEANVKKKSSALTTNTADLSLEYGVGLEQFFQFFKFTPEIRFSHGLVNMYSPPGRTGTLWYTNVNNLKTHTVSLIINFE</sequence>
<dbReference type="Proteomes" id="UP001598138">
    <property type="component" value="Unassembled WGS sequence"/>
</dbReference>
<keyword evidence="4" id="KW-1185">Reference proteome</keyword>
<dbReference type="RefSeq" id="WP_377981833.1">
    <property type="nucleotide sequence ID" value="NZ_JBBKXZ010000001.1"/>
</dbReference>
<dbReference type="Pfam" id="PF13568">
    <property type="entry name" value="OMP_b-brl_2"/>
    <property type="match status" value="1"/>
</dbReference>
<evidence type="ECO:0000313" key="4">
    <source>
        <dbReference type="Proteomes" id="UP001598138"/>
    </source>
</evidence>
<feature type="chain" id="PRO_5045969687" evidence="1">
    <location>
        <begin position="22"/>
        <end position="233"/>
    </location>
</feature>
<dbReference type="InterPro" id="IPR025665">
    <property type="entry name" value="Beta-barrel_OMP_2"/>
</dbReference>
<reference evidence="3 4" key="1">
    <citation type="submission" date="2024-03" db="EMBL/GenBank/DDBJ databases">
        <title>Aquirufa genome sequencing.</title>
        <authorList>
            <person name="Pitt A."/>
            <person name="Hahn M.W."/>
        </authorList>
    </citation>
    <scope>NUCLEOTIDE SEQUENCE [LARGE SCALE GENOMIC DNA]</scope>
    <source>
        <strain evidence="3 4">OSTEICH-129V</strain>
    </source>
</reference>
<organism evidence="3 4">
    <name type="scientific">Aquirufa avitistagni</name>
    <dbReference type="NCBI Taxonomy" id="3104728"/>
    <lineage>
        <taxon>Bacteria</taxon>
        <taxon>Pseudomonadati</taxon>
        <taxon>Bacteroidota</taxon>
        <taxon>Cytophagia</taxon>
        <taxon>Cytophagales</taxon>
        <taxon>Flectobacillaceae</taxon>
        <taxon>Aquirufa</taxon>
    </lineage>
</organism>
<protein>
    <submittedName>
        <fullName evidence="3">Porin family protein</fullName>
    </submittedName>
</protein>
<feature type="signal peptide" evidence="1">
    <location>
        <begin position="1"/>
        <end position="21"/>
    </location>
</feature>
<name>A0ABW6DE49_9BACT</name>
<evidence type="ECO:0000313" key="3">
    <source>
        <dbReference type="EMBL" id="MFD3393205.1"/>
    </source>
</evidence>
<feature type="domain" description="Outer membrane protein beta-barrel" evidence="2">
    <location>
        <begin position="20"/>
        <end position="203"/>
    </location>
</feature>
<keyword evidence="1" id="KW-0732">Signal</keyword>
<comment type="caution">
    <text evidence="3">The sequence shown here is derived from an EMBL/GenBank/DDBJ whole genome shotgun (WGS) entry which is preliminary data.</text>
</comment>
<gene>
    <name evidence="3" type="ORF">U0R10_01095</name>
</gene>
<evidence type="ECO:0000256" key="1">
    <source>
        <dbReference type="SAM" id="SignalP"/>
    </source>
</evidence>
<proteinExistence type="predicted"/>
<accession>A0ABW6DE49</accession>